<evidence type="ECO:0000256" key="2">
    <source>
        <dbReference type="ARBA" id="ARBA00023015"/>
    </source>
</evidence>
<geneLocation type="plasmid" evidence="6">
    <name>unnamed</name>
</geneLocation>
<dbReference type="InterPro" id="IPR001789">
    <property type="entry name" value="Sig_transdc_resp-reg_receiver"/>
</dbReference>
<dbReference type="InterPro" id="IPR011006">
    <property type="entry name" value="CheY-like_superfamily"/>
</dbReference>
<organism evidence="6 7">
    <name type="scientific">Shinella sedimenti</name>
    <dbReference type="NCBI Taxonomy" id="2919913"/>
    <lineage>
        <taxon>Bacteria</taxon>
        <taxon>Pseudomonadati</taxon>
        <taxon>Pseudomonadota</taxon>
        <taxon>Alphaproteobacteria</taxon>
        <taxon>Hyphomicrobiales</taxon>
        <taxon>Rhizobiaceae</taxon>
        <taxon>Shinella</taxon>
    </lineage>
</organism>
<dbReference type="InterPro" id="IPR050595">
    <property type="entry name" value="Bact_response_regulator"/>
</dbReference>
<dbReference type="PROSITE" id="PS50110">
    <property type="entry name" value="RESPONSE_REGULATORY"/>
    <property type="match status" value="1"/>
</dbReference>
<dbReference type="Gene3D" id="3.40.50.2300">
    <property type="match status" value="1"/>
</dbReference>
<dbReference type="RefSeq" id="WP_241603100.1">
    <property type="nucleotide sequence ID" value="NZ_JAKVIN010000007.1"/>
</dbReference>
<dbReference type="EMBL" id="JAKVIN010000007">
    <property type="protein sequence ID" value="MCJ8150887.1"/>
    <property type="molecule type" value="Genomic_DNA"/>
</dbReference>
<dbReference type="Proteomes" id="UP001201844">
    <property type="component" value="Unassembled WGS sequence"/>
</dbReference>
<keyword evidence="1 4" id="KW-0597">Phosphoprotein</keyword>
<accession>A0ABT0CQK7</accession>
<keyword evidence="7" id="KW-1185">Reference proteome</keyword>
<keyword evidence="6" id="KW-0614">Plasmid</keyword>
<sequence>MRKVLVVEDEVLIRLTLVDALHDAGFEVADTGSAEAAIEIIDRQTIHLLFTDIQLPGKLTGLDLAQTVFARFPDVGIIVASGRIQPASAELPPGAKFFAKPFRFDQIIACFKAMNPA</sequence>
<evidence type="ECO:0000256" key="4">
    <source>
        <dbReference type="PROSITE-ProRule" id="PRU00169"/>
    </source>
</evidence>
<protein>
    <submittedName>
        <fullName evidence="6">Response regulator</fullName>
    </submittedName>
</protein>
<dbReference type="Pfam" id="PF00072">
    <property type="entry name" value="Response_reg"/>
    <property type="match status" value="1"/>
</dbReference>
<evidence type="ECO:0000313" key="7">
    <source>
        <dbReference type="Proteomes" id="UP001201844"/>
    </source>
</evidence>
<gene>
    <name evidence="6" type="ORF">MKI86_17205</name>
</gene>
<dbReference type="SUPFAM" id="SSF52172">
    <property type="entry name" value="CheY-like"/>
    <property type="match status" value="1"/>
</dbReference>
<name>A0ABT0CQK7_9HYPH</name>
<feature type="domain" description="Response regulatory" evidence="5">
    <location>
        <begin position="3"/>
        <end position="115"/>
    </location>
</feature>
<feature type="modified residue" description="4-aspartylphosphate" evidence="4">
    <location>
        <position position="52"/>
    </location>
</feature>
<proteinExistence type="predicted"/>
<dbReference type="PANTHER" id="PTHR44591">
    <property type="entry name" value="STRESS RESPONSE REGULATOR PROTEIN 1"/>
    <property type="match status" value="1"/>
</dbReference>
<reference evidence="6 7" key="1">
    <citation type="submission" date="2022-02" db="EMBL/GenBank/DDBJ databases">
        <title>Shinella B3.7 sp. nov., isolated from Sediment (Zhairuo Island).</title>
        <authorList>
            <person name="Chen G."/>
        </authorList>
    </citation>
    <scope>NUCLEOTIDE SEQUENCE [LARGE SCALE GENOMIC DNA]</scope>
    <source>
        <strain evidence="6 7">B3.7</strain>
        <plasmid evidence="6">unnamed</plasmid>
    </source>
</reference>
<evidence type="ECO:0000256" key="1">
    <source>
        <dbReference type="ARBA" id="ARBA00022553"/>
    </source>
</evidence>
<keyword evidence="3" id="KW-0804">Transcription</keyword>
<dbReference type="PANTHER" id="PTHR44591:SF3">
    <property type="entry name" value="RESPONSE REGULATORY DOMAIN-CONTAINING PROTEIN"/>
    <property type="match status" value="1"/>
</dbReference>
<dbReference type="SMART" id="SM00448">
    <property type="entry name" value="REC"/>
    <property type="match status" value="1"/>
</dbReference>
<evidence type="ECO:0000256" key="3">
    <source>
        <dbReference type="ARBA" id="ARBA00023163"/>
    </source>
</evidence>
<keyword evidence="2" id="KW-0805">Transcription regulation</keyword>
<evidence type="ECO:0000259" key="5">
    <source>
        <dbReference type="PROSITE" id="PS50110"/>
    </source>
</evidence>
<evidence type="ECO:0000313" key="6">
    <source>
        <dbReference type="EMBL" id="MCJ8150887.1"/>
    </source>
</evidence>
<comment type="caution">
    <text evidence="6">The sequence shown here is derived from an EMBL/GenBank/DDBJ whole genome shotgun (WGS) entry which is preliminary data.</text>
</comment>